<protein>
    <recommendedName>
        <fullName evidence="4">DUF5067 domain-containing protein</fullName>
    </recommendedName>
</protein>
<gene>
    <name evidence="2" type="ORF">ACFPTP_06060</name>
</gene>
<keyword evidence="1" id="KW-0812">Transmembrane</keyword>
<evidence type="ECO:0000313" key="2">
    <source>
        <dbReference type="EMBL" id="MFC5602778.1"/>
    </source>
</evidence>
<keyword evidence="1" id="KW-1133">Transmembrane helix</keyword>
<keyword evidence="1" id="KW-0472">Membrane</keyword>
<proteinExistence type="predicted"/>
<evidence type="ECO:0008006" key="4">
    <source>
        <dbReference type="Google" id="ProtNLM"/>
    </source>
</evidence>
<accession>A0ABW0TWJ2</accession>
<name>A0ABW0TWJ2_9BACL</name>
<reference evidence="3" key="1">
    <citation type="journal article" date="2019" name="Int. J. Syst. Evol. Microbiol.">
        <title>The Global Catalogue of Microorganisms (GCM) 10K type strain sequencing project: providing services to taxonomists for standard genome sequencing and annotation.</title>
        <authorList>
            <consortium name="The Broad Institute Genomics Platform"/>
            <consortium name="The Broad Institute Genome Sequencing Center for Infectious Disease"/>
            <person name="Wu L."/>
            <person name="Ma J."/>
        </authorList>
    </citation>
    <scope>NUCLEOTIDE SEQUENCE [LARGE SCALE GENOMIC DNA]</scope>
    <source>
        <strain evidence="3">KACC 11299</strain>
    </source>
</reference>
<evidence type="ECO:0000313" key="3">
    <source>
        <dbReference type="Proteomes" id="UP001596071"/>
    </source>
</evidence>
<keyword evidence="3" id="KW-1185">Reference proteome</keyword>
<evidence type="ECO:0000256" key="1">
    <source>
        <dbReference type="SAM" id="Phobius"/>
    </source>
</evidence>
<organism evidence="2 3">
    <name type="scientific">Sporosarcina koreensis</name>
    <dbReference type="NCBI Taxonomy" id="334735"/>
    <lineage>
        <taxon>Bacteria</taxon>
        <taxon>Bacillati</taxon>
        <taxon>Bacillota</taxon>
        <taxon>Bacilli</taxon>
        <taxon>Bacillales</taxon>
        <taxon>Caryophanaceae</taxon>
        <taxon>Sporosarcina</taxon>
    </lineage>
</organism>
<feature type="transmembrane region" description="Helical" evidence="1">
    <location>
        <begin position="7"/>
        <end position="25"/>
    </location>
</feature>
<comment type="caution">
    <text evidence="2">The sequence shown here is derived from an EMBL/GenBank/DDBJ whole genome shotgun (WGS) entry which is preliminary data.</text>
</comment>
<dbReference type="Proteomes" id="UP001596071">
    <property type="component" value="Unassembled WGS sequence"/>
</dbReference>
<sequence length="161" mass="18388">MKKRISITSIILLGTFVIFLGFIYLSNPIVLNGSSSTYEDINGEKDIIIHFYNEGIGRVLLKEVLINNQVDNTKVELGISYDTSQLVQSGTDNKLIMFGELDKEYVNSRIPSEEILSIINKKEMTPIHYGIRIKDYEKPIESITIKYKYLGFPVSKELTFN</sequence>
<dbReference type="RefSeq" id="WP_381442979.1">
    <property type="nucleotide sequence ID" value="NZ_JBHSNP010000010.1"/>
</dbReference>
<dbReference type="EMBL" id="JBHSNP010000010">
    <property type="protein sequence ID" value="MFC5602778.1"/>
    <property type="molecule type" value="Genomic_DNA"/>
</dbReference>